<dbReference type="InterPro" id="IPR010473">
    <property type="entry name" value="GTPase-bd"/>
</dbReference>
<dbReference type="SUPFAM" id="SSF48371">
    <property type="entry name" value="ARM repeat"/>
    <property type="match status" value="1"/>
</dbReference>
<feature type="region of interest" description="Disordered" evidence="2">
    <location>
        <begin position="476"/>
        <end position="498"/>
    </location>
</feature>
<dbReference type="GO" id="GO:0008360">
    <property type="term" value="P:regulation of cell shape"/>
    <property type="evidence" value="ECO:0007669"/>
    <property type="project" value="TreeGrafter"/>
</dbReference>
<dbReference type="InterPro" id="IPR010472">
    <property type="entry name" value="FH3_dom"/>
</dbReference>
<reference evidence="5 6" key="1">
    <citation type="journal article" date="2013" name="Nature">
        <title>The genomes of four tapeworm species reveal adaptations to parasitism.</title>
        <authorList>
            <person name="Tsai I.J."/>
            <person name="Zarowiecki M."/>
            <person name="Holroyd N."/>
            <person name="Garciarrubio A."/>
            <person name="Sanchez-Flores A."/>
            <person name="Brooks K.L."/>
            <person name="Tracey A."/>
            <person name="Bobes R.J."/>
            <person name="Fragoso G."/>
            <person name="Sciutto E."/>
            <person name="Aslett M."/>
            <person name="Beasley H."/>
            <person name="Bennett H.M."/>
            <person name="Cai J."/>
            <person name="Camicia F."/>
            <person name="Clark R."/>
            <person name="Cucher M."/>
            <person name="De Silva N."/>
            <person name="Day T.A."/>
            <person name="Deplazes P."/>
            <person name="Estrada K."/>
            <person name="Fernandez C."/>
            <person name="Holland P.W."/>
            <person name="Hou J."/>
            <person name="Hu S."/>
            <person name="Huckvale T."/>
            <person name="Hung S.S."/>
            <person name="Kamenetzky L."/>
            <person name="Keane J.A."/>
            <person name="Kiss F."/>
            <person name="Koziol U."/>
            <person name="Lambert O."/>
            <person name="Liu K."/>
            <person name="Luo X."/>
            <person name="Luo Y."/>
            <person name="Macchiaroli N."/>
            <person name="Nichol S."/>
            <person name="Paps J."/>
            <person name="Parkinson J."/>
            <person name="Pouchkina-Stantcheva N."/>
            <person name="Riddiford N."/>
            <person name="Rosenzvit M."/>
            <person name="Salinas G."/>
            <person name="Wasmuth J.D."/>
            <person name="Zamanian M."/>
            <person name="Zheng Y."/>
            <person name="Cai X."/>
            <person name="Soberon X."/>
            <person name="Olson P.D."/>
            <person name="Laclette J.P."/>
            <person name="Brehm K."/>
            <person name="Berriman M."/>
            <person name="Garciarrubio A."/>
            <person name="Bobes R.J."/>
            <person name="Fragoso G."/>
            <person name="Sanchez-Flores A."/>
            <person name="Estrada K."/>
            <person name="Cevallos M.A."/>
            <person name="Morett E."/>
            <person name="Gonzalez V."/>
            <person name="Portillo T."/>
            <person name="Ochoa-Leyva A."/>
            <person name="Jose M.V."/>
            <person name="Sciutto E."/>
            <person name="Landa A."/>
            <person name="Jimenez L."/>
            <person name="Valdes V."/>
            <person name="Carrero J.C."/>
            <person name="Larralde C."/>
            <person name="Morales-Montor J."/>
            <person name="Limon-Lason J."/>
            <person name="Soberon X."/>
            <person name="Laclette J.P."/>
        </authorList>
    </citation>
    <scope>NUCLEOTIDE SEQUENCE [LARGE SCALE GENOMIC DNA]</scope>
</reference>
<dbReference type="GO" id="GO:0016477">
    <property type="term" value="P:cell migration"/>
    <property type="evidence" value="ECO:0007669"/>
    <property type="project" value="TreeGrafter"/>
</dbReference>
<accession>A0A068W988</accession>
<dbReference type="InterPro" id="IPR014768">
    <property type="entry name" value="GBD/FH3_dom"/>
</dbReference>
<dbReference type="Pfam" id="PF06371">
    <property type="entry name" value="Drf_GBD"/>
    <property type="match status" value="1"/>
</dbReference>
<feature type="compositionally biased region" description="Polar residues" evidence="2">
    <location>
        <begin position="176"/>
        <end position="193"/>
    </location>
</feature>
<dbReference type="Pfam" id="PF06367">
    <property type="entry name" value="Drf_FH3"/>
    <property type="match status" value="1"/>
</dbReference>
<dbReference type="PANTHER" id="PTHR45857">
    <property type="entry name" value="FORMIN-LIKE PROTEIN"/>
    <property type="match status" value="1"/>
</dbReference>
<dbReference type="InterPro" id="IPR016024">
    <property type="entry name" value="ARM-type_fold"/>
</dbReference>
<feature type="domain" description="GBD/FH3" evidence="4">
    <location>
        <begin position="23"/>
        <end position="460"/>
    </location>
</feature>
<dbReference type="OrthoDB" id="1668162at2759"/>
<dbReference type="GO" id="GO:0030866">
    <property type="term" value="P:cortical actin cytoskeleton organization"/>
    <property type="evidence" value="ECO:0007669"/>
    <property type="project" value="TreeGrafter"/>
</dbReference>
<feature type="region of interest" description="Disordered" evidence="2">
    <location>
        <begin position="125"/>
        <end position="193"/>
    </location>
</feature>
<feature type="region of interest" description="Disordered" evidence="2">
    <location>
        <begin position="1138"/>
        <end position="1182"/>
    </location>
</feature>
<dbReference type="SMART" id="SM01140">
    <property type="entry name" value="Drf_GBD"/>
    <property type="match status" value="1"/>
</dbReference>
<evidence type="ECO:0000256" key="1">
    <source>
        <dbReference type="SAM" id="Coils"/>
    </source>
</evidence>
<dbReference type="GO" id="GO:0031267">
    <property type="term" value="F:small GTPase binding"/>
    <property type="evidence" value="ECO:0007669"/>
    <property type="project" value="InterPro"/>
</dbReference>
<dbReference type="InterPro" id="IPR043592">
    <property type="entry name" value="FMNL_animal"/>
</dbReference>
<feature type="compositionally biased region" description="Low complexity" evidence="2">
    <location>
        <begin position="568"/>
        <end position="581"/>
    </location>
</feature>
<evidence type="ECO:0000259" key="4">
    <source>
        <dbReference type="PROSITE" id="PS51232"/>
    </source>
</evidence>
<keyword evidence="3" id="KW-0472">Membrane</keyword>
<feature type="region of interest" description="Disordered" evidence="2">
    <location>
        <begin position="550"/>
        <end position="585"/>
    </location>
</feature>
<name>A0A068W988_ECHGR</name>
<reference evidence="7" key="3">
    <citation type="submission" date="2020-10" db="UniProtKB">
        <authorList>
            <consortium name="WormBaseParasite"/>
        </authorList>
    </citation>
    <scope>IDENTIFICATION</scope>
</reference>
<feature type="compositionally biased region" description="Polar residues" evidence="2">
    <location>
        <begin position="550"/>
        <end position="567"/>
    </location>
</feature>
<dbReference type="PROSITE" id="PS51232">
    <property type="entry name" value="GBD_FH3"/>
    <property type="match status" value="1"/>
</dbReference>
<keyword evidence="1" id="KW-0175">Coiled coil</keyword>
<evidence type="ECO:0000313" key="5">
    <source>
        <dbReference type="EMBL" id="CDS16598.1"/>
    </source>
</evidence>
<dbReference type="InterPro" id="IPR011989">
    <property type="entry name" value="ARM-like"/>
</dbReference>
<feature type="coiled-coil region" evidence="1">
    <location>
        <begin position="438"/>
        <end position="472"/>
    </location>
</feature>
<reference evidence="5" key="2">
    <citation type="submission" date="2014-06" db="EMBL/GenBank/DDBJ databases">
        <authorList>
            <person name="Aslett M."/>
        </authorList>
    </citation>
    <scope>NUCLEOTIDE SEQUENCE</scope>
</reference>
<feature type="region of interest" description="Disordered" evidence="2">
    <location>
        <begin position="1"/>
        <end position="25"/>
    </location>
</feature>
<evidence type="ECO:0000313" key="6">
    <source>
        <dbReference type="Proteomes" id="UP000492820"/>
    </source>
</evidence>
<evidence type="ECO:0000256" key="3">
    <source>
        <dbReference type="SAM" id="Phobius"/>
    </source>
</evidence>
<dbReference type="WBParaSite" id="EgrG_000902700">
    <property type="protein sequence ID" value="EgrG_000902700"/>
    <property type="gene ID" value="EgrG_000902700"/>
</dbReference>
<feature type="transmembrane region" description="Helical" evidence="3">
    <location>
        <begin position="1326"/>
        <end position="1347"/>
    </location>
</feature>
<dbReference type="Gene3D" id="1.25.10.10">
    <property type="entry name" value="Leucine-rich Repeat Variant"/>
    <property type="match status" value="1"/>
</dbReference>
<sequence length="1353" mass="148214">MGNSPGFPEAQSPYPGGRRLSDKAVPKNDNFELRWHRFIESLDVTDEKMKLIEQLPYPRKMELVLNYELNTVKFSPAHCVENIKMARIAQITASKRKQDHDDFQKVFTSTEISLRTNKIETDTFRSTQLHADTTRRKGSMPVEEFAPSSLARRDPSSPAKSKNARGPSDKPPPTPNFSLSRNKSASPTLKSQNMPLSTSLTLETLKDCLHLCLKCFKTLLNNQDGCTKAFENPEVIEIITFCILHPNYATKALALDLLSAICLIGGGHPRVLKAFDHFRRTIGENACFETVMNDFRVHEDLPLDQYNLEYSVACIQFINIVVHSPENINLRVYLQYAFTLLGLDDFLRALQARPGDKLNRHVEAYVNNMVNCSLLLDDAEAKEAAVEEVSRLEAALEASESTAKQQAASFKQRDIALSELVESLRGKIRDINVAAGQQEAANKRITELEQSLAAAHRQIQRLQDAAAAINTTAVETETNSLGQVRPAPNPRQKKPSVCNMTTSTTLPMGFEFAATVESQQAAAATARLNASPPTVESRRKSMSLEMLSTTNRSTMDSGSDTPSTFPLSSGAASSRHSSSSSEVNYDTFSRKSGSIAEKPRHGLISCTLISQVSDMALARKTFANLSTNLSVLISRLASTSCPTPPCPAPAVPLPRWHASSSTTGAAAPRLRYVFGCGGAATSASAQRCHQLATVLPDPWATCFASAHRAFRLCTGTGEVEEAEKEEDAEGQVEQVEGADNTAVRLLQWLVSTRLVTKDAIRLEAPMAMTTAEDEADQRETVEATAVLPLVTALLSVSLNPFVTTRLLSLLEAATAVFCDGNGGSGWWSGSEALPRLFDAAEAHLRVRLVNRDLANSPVYQSTASADWPLLQALLQVNLLPFVLTANLQLLIEQLSTLSACCNSIVVNTKLPTVLRIAESLAATFLGKPDFLILEGCDFSSLADWWLLMRRKSIDVDVFADSTSRDSPCVPRRGSEGVLPTSATTHRRKPFMEALYKAVELVAPEALDWTHDIVHLDAASRVLPSDMRDRLRELEYGLSLRDALFPAPEIPGYLQYLAPDAWAKVGEVKTALTEVEILIGAAAHCIYSVTGPSRPPTFSDRDFAIEMASFARFYSSFKKWTSDAERRVRNLAKASSCKVPTSVHRRNGAASDSGARRQRSGGSASRSSRNGHDEQGSDCKRHNSRHLNTVGIMDNILAGLDSEPLYADIHRVQVKGQQNVPSAVTNVAAATPSSPAFSAMEFPLYRINIALSSCVIHRIFYPSLLPCLSFPVSSTAPNAASVCVSLPLDLSISVCYSLALVHLLPYPSYPKYLMIAFFAKNRNSPLFLSYEHTMTTIILLSVYFFGLLSELLMG</sequence>
<protein>
    <submittedName>
        <fullName evidence="5 7">Formin</fullName>
    </submittedName>
</protein>
<dbReference type="Proteomes" id="UP000492820">
    <property type="component" value="Unassembled WGS sequence"/>
</dbReference>
<feature type="compositionally biased region" description="Basic and acidic residues" evidence="2">
    <location>
        <begin position="1169"/>
        <end position="1180"/>
    </location>
</feature>
<organism evidence="5">
    <name type="scientific">Echinococcus granulosus</name>
    <name type="common">Hydatid tapeworm</name>
    <dbReference type="NCBI Taxonomy" id="6210"/>
    <lineage>
        <taxon>Eukaryota</taxon>
        <taxon>Metazoa</taxon>
        <taxon>Spiralia</taxon>
        <taxon>Lophotrochozoa</taxon>
        <taxon>Platyhelminthes</taxon>
        <taxon>Cestoda</taxon>
        <taxon>Eucestoda</taxon>
        <taxon>Cyclophyllidea</taxon>
        <taxon>Taeniidae</taxon>
        <taxon>Echinococcus</taxon>
        <taxon>Echinococcus granulosus group</taxon>
    </lineage>
</organism>
<evidence type="ECO:0000313" key="7">
    <source>
        <dbReference type="WBParaSite" id="EgrG_000902700"/>
    </source>
</evidence>
<dbReference type="GO" id="GO:0051015">
    <property type="term" value="F:actin filament binding"/>
    <property type="evidence" value="ECO:0007669"/>
    <property type="project" value="TreeGrafter"/>
</dbReference>
<proteinExistence type="predicted"/>
<keyword evidence="3" id="KW-0812">Transmembrane</keyword>
<dbReference type="EMBL" id="LK028576">
    <property type="protein sequence ID" value="CDS16598.1"/>
    <property type="molecule type" value="Genomic_DNA"/>
</dbReference>
<dbReference type="GO" id="GO:0005829">
    <property type="term" value="C:cytosol"/>
    <property type="evidence" value="ECO:0007669"/>
    <property type="project" value="TreeGrafter"/>
</dbReference>
<keyword evidence="3" id="KW-1133">Transmembrane helix</keyword>
<dbReference type="PANTHER" id="PTHR45857:SF4">
    <property type="entry name" value="FORMIN-LIKE PROTEIN"/>
    <property type="match status" value="1"/>
</dbReference>
<dbReference type="SMART" id="SM01139">
    <property type="entry name" value="Drf_FH3"/>
    <property type="match status" value="1"/>
</dbReference>
<gene>
    <name evidence="5" type="ORF">EgrG_000902700</name>
</gene>
<evidence type="ECO:0000256" key="2">
    <source>
        <dbReference type="SAM" id="MobiDB-lite"/>
    </source>
</evidence>